<name>A0A6A5GJD5_CAERE</name>
<dbReference type="KEGG" id="crq:GCK72_021939"/>
<dbReference type="CTD" id="78777365"/>
<accession>A0A6A5GJD5</accession>
<reference evidence="2 3" key="1">
    <citation type="submission" date="2019-12" db="EMBL/GenBank/DDBJ databases">
        <title>Chromosome-level assembly of the Caenorhabditis remanei genome.</title>
        <authorList>
            <person name="Teterina A.A."/>
            <person name="Willis J.H."/>
            <person name="Phillips P.C."/>
        </authorList>
    </citation>
    <scope>NUCLEOTIDE SEQUENCE [LARGE SCALE GENOMIC DNA]</scope>
    <source>
        <strain evidence="2 3">PX506</strain>
        <tissue evidence="2">Whole organism</tissue>
    </source>
</reference>
<dbReference type="EMBL" id="WUAV01000005">
    <property type="protein sequence ID" value="KAF1755370.1"/>
    <property type="molecule type" value="Genomic_DNA"/>
</dbReference>
<evidence type="ECO:0000313" key="3">
    <source>
        <dbReference type="Proteomes" id="UP000483820"/>
    </source>
</evidence>
<dbReference type="AlphaFoldDB" id="A0A6A5GJD5"/>
<evidence type="ECO:0000313" key="2">
    <source>
        <dbReference type="EMBL" id="KAF1755370.1"/>
    </source>
</evidence>
<feature type="compositionally biased region" description="Basic residues" evidence="1">
    <location>
        <begin position="1"/>
        <end position="12"/>
    </location>
</feature>
<dbReference type="RefSeq" id="XP_053583494.1">
    <property type="nucleotide sequence ID" value="XM_053734581.1"/>
</dbReference>
<feature type="region of interest" description="Disordered" evidence="1">
    <location>
        <begin position="1"/>
        <end position="23"/>
    </location>
</feature>
<gene>
    <name evidence="2" type="ORF">GCK72_021939</name>
</gene>
<comment type="caution">
    <text evidence="2">The sequence shown here is derived from an EMBL/GenBank/DDBJ whole genome shotgun (WGS) entry which is preliminary data.</text>
</comment>
<protein>
    <submittedName>
        <fullName evidence="2">Uncharacterized protein</fullName>
    </submittedName>
</protein>
<sequence>MSRNPKTSKKSAGKYGEYKDNLNPDNNCAQQVLSGNVEDAYEVDNGELGDELLIDIQIILHEKETGLVTGCVGIGASSNHNLLLEHSVGHIKHQIGWFAFLGFGTDSTKSEELCKSLIVAGQLEKFVDSLESCGVRIVPEAVELLLVGPAVFRGVCTIDVETLQYILVGYRLNEKLFFLMLECVVCDLHFNFLRFVFSGKGGTVYFLERGWE</sequence>
<organism evidence="2 3">
    <name type="scientific">Caenorhabditis remanei</name>
    <name type="common">Caenorhabditis vulgaris</name>
    <dbReference type="NCBI Taxonomy" id="31234"/>
    <lineage>
        <taxon>Eukaryota</taxon>
        <taxon>Metazoa</taxon>
        <taxon>Ecdysozoa</taxon>
        <taxon>Nematoda</taxon>
        <taxon>Chromadorea</taxon>
        <taxon>Rhabditida</taxon>
        <taxon>Rhabditina</taxon>
        <taxon>Rhabditomorpha</taxon>
        <taxon>Rhabditoidea</taxon>
        <taxon>Rhabditidae</taxon>
        <taxon>Peloderinae</taxon>
        <taxon>Caenorhabditis</taxon>
    </lineage>
</organism>
<dbReference type="GeneID" id="78777365"/>
<evidence type="ECO:0000256" key="1">
    <source>
        <dbReference type="SAM" id="MobiDB-lite"/>
    </source>
</evidence>
<proteinExistence type="predicted"/>
<dbReference type="Proteomes" id="UP000483820">
    <property type="component" value="Chromosome V"/>
</dbReference>